<gene>
    <name evidence="2" type="ORF">DFR74_102120</name>
</gene>
<feature type="transmembrane region" description="Helical" evidence="1">
    <location>
        <begin position="71"/>
        <end position="91"/>
    </location>
</feature>
<dbReference type="Proteomes" id="UP000252586">
    <property type="component" value="Unassembled WGS sequence"/>
</dbReference>
<comment type="caution">
    <text evidence="2">The sequence shown here is derived from an EMBL/GenBank/DDBJ whole genome shotgun (WGS) entry which is preliminary data.</text>
</comment>
<keyword evidence="3" id="KW-1185">Reference proteome</keyword>
<dbReference type="EMBL" id="QNRE01000002">
    <property type="protein sequence ID" value="RBO93703.1"/>
    <property type="molecule type" value="Genomic_DNA"/>
</dbReference>
<proteinExistence type="predicted"/>
<keyword evidence="1" id="KW-0812">Transmembrane</keyword>
<evidence type="ECO:0000256" key="1">
    <source>
        <dbReference type="SAM" id="Phobius"/>
    </source>
</evidence>
<evidence type="ECO:0000313" key="2">
    <source>
        <dbReference type="EMBL" id="RBO93703.1"/>
    </source>
</evidence>
<accession>A0A366DUD6</accession>
<dbReference type="STRING" id="1210090.GCA_001613185_00503"/>
<dbReference type="OrthoDB" id="4571237at2"/>
<feature type="transmembrane region" description="Helical" evidence="1">
    <location>
        <begin position="15"/>
        <end position="33"/>
    </location>
</feature>
<keyword evidence="1" id="KW-0472">Membrane</keyword>
<feature type="transmembrane region" description="Helical" evidence="1">
    <location>
        <begin position="39"/>
        <end position="59"/>
    </location>
</feature>
<evidence type="ECO:0008006" key="4">
    <source>
        <dbReference type="Google" id="ProtNLM"/>
    </source>
</evidence>
<dbReference type="AlphaFoldDB" id="A0A366DUD6"/>
<reference evidence="2 3" key="1">
    <citation type="submission" date="2018-06" db="EMBL/GenBank/DDBJ databases">
        <title>Genomic Encyclopedia of Type Strains, Phase IV (KMG-IV): sequencing the most valuable type-strain genomes for metagenomic binning, comparative biology and taxonomic classification.</title>
        <authorList>
            <person name="Goeker M."/>
        </authorList>
    </citation>
    <scope>NUCLEOTIDE SEQUENCE [LARGE SCALE GENOMIC DNA]</scope>
    <source>
        <strain evidence="2 3">DSM 44599</strain>
    </source>
</reference>
<keyword evidence="1" id="KW-1133">Transmembrane helix</keyword>
<dbReference type="RefSeq" id="WP_067502569.1">
    <property type="nucleotide sequence ID" value="NZ_CP107943.1"/>
</dbReference>
<sequence length="94" mass="9621">MSPEFENGRPRPRNGMGLTALVLGIFAAAFSFIPFVSEILAAPAAVGAVLTGSVGWLRADRGEATNGKDAVIGGVLGVFALFMALLVWTATNGA</sequence>
<protein>
    <recommendedName>
        <fullName evidence="4">DUF4190 domain-containing protein</fullName>
    </recommendedName>
</protein>
<organism evidence="2 3">
    <name type="scientific">Nocardia puris</name>
    <dbReference type="NCBI Taxonomy" id="208602"/>
    <lineage>
        <taxon>Bacteria</taxon>
        <taxon>Bacillati</taxon>
        <taxon>Actinomycetota</taxon>
        <taxon>Actinomycetes</taxon>
        <taxon>Mycobacteriales</taxon>
        <taxon>Nocardiaceae</taxon>
        <taxon>Nocardia</taxon>
    </lineage>
</organism>
<evidence type="ECO:0000313" key="3">
    <source>
        <dbReference type="Proteomes" id="UP000252586"/>
    </source>
</evidence>
<name>A0A366DUD6_9NOCA</name>